<organism evidence="1 2">
    <name type="scientific">Legionella rubrilucens</name>
    <dbReference type="NCBI Taxonomy" id="458"/>
    <lineage>
        <taxon>Bacteria</taxon>
        <taxon>Pseudomonadati</taxon>
        <taxon>Pseudomonadota</taxon>
        <taxon>Gammaproteobacteria</taxon>
        <taxon>Legionellales</taxon>
        <taxon>Legionellaceae</taxon>
        <taxon>Legionella</taxon>
    </lineage>
</organism>
<protein>
    <submittedName>
        <fullName evidence="1">Cyanophycinase</fullName>
    </submittedName>
</protein>
<dbReference type="InterPro" id="IPR029062">
    <property type="entry name" value="Class_I_gatase-like"/>
</dbReference>
<dbReference type="Gene3D" id="3.40.50.880">
    <property type="match status" value="1"/>
</dbReference>
<keyword evidence="2" id="KW-1185">Reference proteome</keyword>
<evidence type="ECO:0000313" key="2">
    <source>
        <dbReference type="Proteomes" id="UP000054608"/>
    </source>
</evidence>
<reference evidence="1 2" key="1">
    <citation type="submission" date="2015-11" db="EMBL/GenBank/DDBJ databases">
        <title>Genomic analysis of 38 Legionella species identifies large and diverse effector repertoires.</title>
        <authorList>
            <person name="Burstein D."/>
            <person name="Amaro F."/>
            <person name="Zusman T."/>
            <person name="Lifshitz Z."/>
            <person name="Cohen O."/>
            <person name="Gilbert J.A."/>
            <person name="Pupko T."/>
            <person name="Shuman H.A."/>
            <person name="Segal G."/>
        </authorList>
    </citation>
    <scope>NUCLEOTIDE SEQUENCE [LARGE SCALE GENOMIC DNA]</scope>
    <source>
        <strain evidence="1 2">WA-270A-C2</strain>
    </source>
</reference>
<dbReference type="AlphaFoldDB" id="A0A0W0XVC4"/>
<dbReference type="Proteomes" id="UP000054608">
    <property type="component" value="Unassembled WGS sequence"/>
</dbReference>
<proteinExistence type="predicted"/>
<sequence length="84" mass="9128">MSGHADDLGIGLEENTALLLDDGKAYCHGEGTVVLIDARDLDDSQACRERDLGYITNLKVHLLVAGCYFDLDTLTIGRDQAIHP</sequence>
<gene>
    <name evidence="1" type="ORF">Lrub_1031</name>
</gene>
<dbReference type="PATRIC" id="fig|458.5.peg.1068"/>
<dbReference type="OrthoDB" id="9799980at2"/>
<dbReference type="EMBL" id="LNYT01000007">
    <property type="protein sequence ID" value="KTD48680.1"/>
    <property type="molecule type" value="Genomic_DNA"/>
</dbReference>
<comment type="caution">
    <text evidence="1">The sequence shown here is derived from an EMBL/GenBank/DDBJ whole genome shotgun (WGS) entry which is preliminary data.</text>
</comment>
<evidence type="ECO:0000313" key="1">
    <source>
        <dbReference type="EMBL" id="KTD48680.1"/>
    </source>
</evidence>
<accession>A0A0W0XVC4</accession>
<name>A0A0W0XVC4_9GAMM</name>
<dbReference type="STRING" id="458.Lrub_1031"/>
<dbReference type="RefSeq" id="WP_058531124.1">
    <property type="nucleotide sequence ID" value="NZ_CAAAIN010000001.1"/>
</dbReference>